<dbReference type="Proteomes" id="UP000887013">
    <property type="component" value="Unassembled WGS sequence"/>
</dbReference>
<evidence type="ECO:0000313" key="1">
    <source>
        <dbReference type="EMBL" id="GFT28663.1"/>
    </source>
</evidence>
<accession>A0A8X6NRD4</accession>
<dbReference type="AlphaFoldDB" id="A0A8X6NRD4"/>
<dbReference type="Gene3D" id="3.30.160.20">
    <property type="match status" value="1"/>
</dbReference>
<organism evidence="1 2">
    <name type="scientific">Nephila pilipes</name>
    <name type="common">Giant wood spider</name>
    <name type="synonym">Nephila maculata</name>
    <dbReference type="NCBI Taxonomy" id="299642"/>
    <lineage>
        <taxon>Eukaryota</taxon>
        <taxon>Metazoa</taxon>
        <taxon>Ecdysozoa</taxon>
        <taxon>Arthropoda</taxon>
        <taxon>Chelicerata</taxon>
        <taxon>Arachnida</taxon>
        <taxon>Araneae</taxon>
        <taxon>Araneomorphae</taxon>
        <taxon>Entelegynae</taxon>
        <taxon>Araneoidea</taxon>
        <taxon>Nephilidae</taxon>
        <taxon>Nephila</taxon>
    </lineage>
</organism>
<keyword evidence="2" id="KW-1185">Reference proteome</keyword>
<dbReference type="EMBL" id="BMAW01012446">
    <property type="protein sequence ID" value="GFT28663.1"/>
    <property type="molecule type" value="Genomic_DNA"/>
</dbReference>
<reference evidence="1" key="1">
    <citation type="submission" date="2020-08" db="EMBL/GenBank/DDBJ databases">
        <title>Multicomponent nature underlies the extraordinary mechanical properties of spider dragline silk.</title>
        <authorList>
            <person name="Kono N."/>
            <person name="Nakamura H."/>
            <person name="Mori M."/>
            <person name="Yoshida Y."/>
            <person name="Ohtoshi R."/>
            <person name="Malay A.D."/>
            <person name="Moran D.A.P."/>
            <person name="Tomita M."/>
            <person name="Numata K."/>
            <person name="Arakawa K."/>
        </authorList>
    </citation>
    <scope>NUCLEOTIDE SEQUENCE</scope>
</reference>
<evidence type="ECO:0000313" key="2">
    <source>
        <dbReference type="Proteomes" id="UP000887013"/>
    </source>
</evidence>
<comment type="caution">
    <text evidence="1">The sequence shown here is derived from an EMBL/GenBank/DDBJ whole genome shotgun (WGS) entry which is preliminary data.</text>
</comment>
<gene>
    <name evidence="1" type="ORF">NPIL_590321</name>
</gene>
<dbReference type="OrthoDB" id="10253125at2759"/>
<proteinExistence type="predicted"/>
<name>A0A8X6NRD4_NEPPI</name>
<sequence>MVVAGVSRPIRPQQFDWRGRSVEQIGKEFKKRKGKKWTPVTILGKLVKNGRIKVMEKICVYSLQIKEHEIMELFFKSALECAGRRKMPIRKQIRSMKRKRFKDNYAKIGEPEELNEALSSANQR</sequence>
<protein>
    <submittedName>
        <fullName evidence="1">Uncharacterized protein</fullName>
    </submittedName>
</protein>